<evidence type="ECO:0000313" key="1">
    <source>
        <dbReference type="EMBL" id="KAF2212074.1"/>
    </source>
</evidence>
<dbReference type="EMBL" id="ML992674">
    <property type="protein sequence ID" value="KAF2212074.1"/>
    <property type="molecule type" value="Genomic_DNA"/>
</dbReference>
<dbReference type="AlphaFoldDB" id="A0A6A6FFG8"/>
<proteinExistence type="predicted"/>
<dbReference type="Proteomes" id="UP000799539">
    <property type="component" value="Unassembled WGS sequence"/>
</dbReference>
<organism evidence="1 2">
    <name type="scientific">Cercospora zeae-maydis SCOH1-5</name>
    <dbReference type="NCBI Taxonomy" id="717836"/>
    <lineage>
        <taxon>Eukaryota</taxon>
        <taxon>Fungi</taxon>
        <taxon>Dikarya</taxon>
        <taxon>Ascomycota</taxon>
        <taxon>Pezizomycotina</taxon>
        <taxon>Dothideomycetes</taxon>
        <taxon>Dothideomycetidae</taxon>
        <taxon>Mycosphaerellales</taxon>
        <taxon>Mycosphaerellaceae</taxon>
        <taxon>Cercospora</taxon>
    </lineage>
</organism>
<accession>A0A6A6FFG8</accession>
<name>A0A6A6FFG8_9PEZI</name>
<evidence type="ECO:0000313" key="2">
    <source>
        <dbReference type="Proteomes" id="UP000799539"/>
    </source>
</evidence>
<sequence>MPHLFSRLSGRRWHSVSLRVQQARKYGAKYNLIESEQVVRATVGTWHWAAYRELARHLQPRPRHTPLENFLYLDHSVSLYHRDKPTDEQSTNFTPEIRSICLKPAAALEIGATFPFCAQKKHVACLMPDSQ</sequence>
<keyword evidence="2" id="KW-1185">Reference proteome</keyword>
<protein>
    <submittedName>
        <fullName evidence="1">Uncharacterized protein</fullName>
    </submittedName>
</protein>
<reference evidence="1" key="1">
    <citation type="journal article" date="2020" name="Stud. Mycol.">
        <title>101 Dothideomycetes genomes: a test case for predicting lifestyles and emergence of pathogens.</title>
        <authorList>
            <person name="Haridas S."/>
            <person name="Albert R."/>
            <person name="Binder M."/>
            <person name="Bloem J."/>
            <person name="Labutti K."/>
            <person name="Salamov A."/>
            <person name="Andreopoulos B."/>
            <person name="Baker S."/>
            <person name="Barry K."/>
            <person name="Bills G."/>
            <person name="Bluhm B."/>
            <person name="Cannon C."/>
            <person name="Castanera R."/>
            <person name="Culley D."/>
            <person name="Daum C."/>
            <person name="Ezra D."/>
            <person name="Gonzalez J."/>
            <person name="Henrissat B."/>
            <person name="Kuo A."/>
            <person name="Liang C."/>
            <person name="Lipzen A."/>
            <person name="Lutzoni F."/>
            <person name="Magnuson J."/>
            <person name="Mondo S."/>
            <person name="Nolan M."/>
            <person name="Ohm R."/>
            <person name="Pangilinan J."/>
            <person name="Park H.-J."/>
            <person name="Ramirez L."/>
            <person name="Alfaro M."/>
            <person name="Sun H."/>
            <person name="Tritt A."/>
            <person name="Yoshinaga Y."/>
            <person name="Zwiers L.-H."/>
            <person name="Turgeon B."/>
            <person name="Goodwin S."/>
            <person name="Spatafora J."/>
            <person name="Crous P."/>
            <person name="Grigoriev I."/>
        </authorList>
    </citation>
    <scope>NUCLEOTIDE SEQUENCE</scope>
    <source>
        <strain evidence="1">SCOH1-5</strain>
    </source>
</reference>
<gene>
    <name evidence="1" type="ORF">CERZMDRAFT_97988</name>
</gene>